<keyword evidence="1" id="KW-0436">Ligase</keyword>
<dbReference type="Pfam" id="PF13535">
    <property type="entry name" value="ATP-grasp_4"/>
    <property type="match status" value="1"/>
</dbReference>
<evidence type="ECO:0000313" key="8">
    <source>
        <dbReference type="Proteomes" id="UP001516023"/>
    </source>
</evidence>
<dbReference type="PROSITE" id="PS50975">
    <property type="entry name" value="ATP_GRASP"/>
    <property type="match status" value="1"/>
</dbReference>
<evidence type="ECO:0000256" key="5">
    <source>
        <dbReference type="SAM" id="MobiDB-lite"/>
    </source>
</evidence>
<dbReference type="SUPFAM" id="SSF56059">
    <property type="entry name" value="Glutathione synthetase ATP-binding domain-like"/>
    <property type="match status" value="1"/>
</dbReference>
<sequence length="671" mass="75856">MVVVKPLHPRCAATVMIVAVATFLHHDASIVNVLRLLSREGGATHNRAHAYVHGWMDHRRKRPALTTHTPSAPQNCHCTFSKYNECRRTFESCQSRSLLERALHGRGGGDDDEGLHDGMASDEHERGNDSRNESNESNDAMQRLRQRWSSVPAVPSIAWPFDVDVTDADQTEESTRQQQQQQLRKERQNQTTKAIIIMDGFSPYHGQYLAQAAHHLYGAAVIHVLSDFMTRYLYQVEQQTDHLSSRLPDWNNVDEVQAWKNLLPSSLDICGIYCESDSGLDDAERLGVALGLFPRRHDGVNAARRNKFLMNRVVSEVGGLDVVKQMLCRTLEEAQDFARSLGVGEDSKEISTMVVVKPLRGVASDDVHLCTNLPSLRKAFAKIYHSPIFGSSTASKHEEVLVQEFATGTEYAVDVVCRDGEMRVAALWKYDKRAVNGAPFVYFATQLVGVVGEDGNTEGKEVEQAVCNYVFKALDALGIRWGMNHIECIAEKIAPGDDRPETIRVRLVEVNCRQHNTDFRPLTNAVIGYNALDMVLAAYLGDDSKQSSEDGKEHNHEHQYPMETDHLRLQWDGLPILPRTLAQGAIVHFVSFVEGKISRIRYDILTEMEELESVMDLEVYPQYLEVGNEIHKTVDIRTDTGWAHLINDDEESFQRDYERLVELMKDMFEVE</sequence>
<dbReference type="EMBL" id="JABMIG020000011">
    <property type="protein sequence ID" value="KAL3803798.1"/>
    <property type="molecule type" value="Genomic_DNA"/>
</dbReference>
<evidence type="ECO:0000256" key="4">
    <source>
        <dbReference type="PROSITE-ProRule" id="PRU00409"/>
    </source>
</evidence>
<evidence type="ECO:0000256" key="1">
    <source>
        <dbReference type="ARBA" id="ARBA00022598"/>
    </source>
</evidence>
<name>A0ABD3QUB5_9STRA</name>
<evidence type="ECO:0000256" key="3">
    <source>
        <dbReference type="ARBA" id="ARBA00022840"/>
    </source>
</evidence>
<reference evidence="7 8" key="1">
    <citation type="journal article" date="2020" name="G3 (Bethesda)">
        <title>Improved Reference Genome for Cyclotella cryptica CCMP332, a Model for Cell Wall Morphogenesis, Salinity Adaptation, and Lipid Production in Diatoms (Bacillariophyta).</title>
        <authorList>
            <person name="Roberts W.R."/>
            <person name="Downey K.M."/>
            <person name="Ruck E.C."/>
            <person name="Traller J.C."/>
            <person name="Alverson A.J."/>
        </authorList>
    </citation>
    <scope>NUCLEOTIDE SEQUENCE [LARGE SCALE GENOMIC DNA]</scope>
    <source>
        <strain evidence="7 8">CCMP332</strain>
    </source>
</reference>
<feature type="compositionally biased region" description="Basic and acidic residues" evidence="5">
    <location>
        <begin position="104"/>
        <end position="134"/>
    </location>
</feature>
<dbReference type="InterPro" id="IPR052032">
    <property type="entry name" value="ATP-dep_AA_Ligase"/>
</dbReference>
<dbReference type="PANTHER" id="PTHR43585:SF2">
    <property type="entry name" value="ATP-GRASP ENZYME FSQD"/>
    <property type="match status" value="1"/>
</dbReference>
<keyword evidence="8" id="KW-1185">Reference proteome</keyword>
<comment type="caution">
    <text evidence="7">The sequence shown here is derived from an EMBL/GenBank/DDBJ whole genome shotgun (WGS) entry which is preliminary data.</text>
</comment>
<dbReference type="GO" id="GO:0016874">
    <property type="term" value="F:ligase activity"/>
    <property type="evidence" value="ECO:0007669"/>
    <property type="project" value="UniProtKB-KW"/>
</dbReference>
<dbReference type="InterPro" id="IPR011761">
    <property type="entry name" value="ATP-grasp"/>
</dbReference>
<keyword evidence="3 4" id="KW-0067">ATP-binding</keyword>
<dbReference type="AlphaFoldDB" id="A0ABD3QUB5"/>
<dbReference type="Gene3D" id="3.30.470.20">
    <property type="entry name" value="ATP-grasp fold, B domain"/>
    <property type="match status" value="1"/>
</dbReference>
<keyword evidence="2 4" id="KW-0547">Nucleotide-binding</keyword>
<dbReference type="PANTHER" id="PTHR43585">
    <property type="entry name" value="FUMIPYRROLE BIOSYNTHESIS PROTEIN C"/>
    <property type="match status" value="1"/>
</dbReference>
<proteinExistence type="predicted"/>
<feature type="domain" description="ATP-grasp" evidence="6">
    <location>
        <begin position="312"/>
        <end position="540"/>
    </location>
</feature>
<feature type="region of interest" description="Disordered" evidence="5">
    <location>
        <begin position="104"/>
        <end position="147"/>
    </location>
</feature>
<gene>
    <name evidence="7" type="ORF">HJC23_003960</name>
</gene>
<accession>A0ABD3QUB5</accession>
<evidence type="ECO:0000259" key="6">
    <source>
        <dbReference type="PROSITE" id="PS50975"/>
    </source>
</evidence>
<evidence type="ECO:0000313" key="7">
    <source>
        <dbReference type="EMBL" id="KAL3803798.1"/>
    </source>
</evidence>
<organism evidence="7 8">
    <name type="scientific">Cyclotella cryptica</name>
    <dbReference type="NCBI Taxonomy" id="29204"/>
    <lineage>
        <taxon>Eukaryota</taxon>
        <taxon>Sar</taxon>
        <taxon>Stramenopiles</taxon>
        <taxon>Ochrophyta</taxon>
        <taxon>Bacillariophyta</taxon>
        <taxon>Coscinodiscophyceae</taxon>
        <taxon>Thalassiosirophycidae</taxon>
        <taxon>Stephanodiscales</taxon>
        <taxon>Stephanodiscaceae</taxon>
        <taxon>Cyclotella</taxon>
    </lineage>
</organism>
<dbReference type="Proteomes" id="UP001516023">
    <property type="component" value="Unassembled WGS sequence"/>
</dbReference>
<protein>
    <recommendedName>
        <fullName evidence="6">ATP-grasp domain-containing protein</fullName>
    </recommendedName>
</protein>
<dbReference type="GO" id="GO:0005524">
    <property type="term" value="F:ATP binding"/>
    <property type="evidence" value="ECO:0007669"/>
    <property type="project" value="UniProtKB-UniRule"/>
</dbReference>
<evidence type="ECO:0000256" key="2">
    <source>
        <dbReference type="ARBA" id="ARBA00022741"/>
    </source>
</evidence>